<dbReference type="Gene3D" id="3.40.1710.10">
    <property type="entry name" value="abc type-2 transporter like domain"/>
    <property type="match status" value="1"/>
</dbReference>
<proteinExistence type="predicted"/>
<feature type="transmembrane region" description="Helical" evidence="6">
    <location>
        <begin position="301"/>
        <end position="320"/>
    </location>
</feature>
<protein>
    <recommendedName>
        <fullName evidence="7">ABC-2 type transporter transmembrane domain-containing protein</fullName>
    </recommendedName>
</protein>
<evidence type="ECO:0000259" key="7">
    <source>
        <dbReference type="Pfam" id="PF12698"/>
    </source>
</evidence>
<keyword evidence="4 6" id="KW-1133">Transmembrane helix</keyword>
<keyword evidence="3 6" id="KW-0812">Transmembrane</keyword>
<name>A0A391P3L4_9FIRM</name>
<evidence type="ECO:0000256" key="2">
    <source>
        <dbReference type="ARBA" id="ARBA00022475"/>
    </source>
</evidence>
<evidence type="ECO:0000256" key="5">
    <source>
        <dbReference type="ARBA" id="ARBA00023136"/>
    </source>
</evidence>
<dbReference type="PANTHER" id="PTHR30294">
    <property type="entry name" value="MEMBRANE COMPONENT OF ABC TRANSPORTER YHHJ-RELATED"/>
    <property type="match status" value="1"/>
</dbReference>
<gene>
    <name evidence="8" type="ORF">KGMB01110_26210</name>
</gene>
<feature type="transmembrane region" description="Helical" evidence="6">
    <location>
        <begin position="12"/>
        <end position="32"/>
    </location>
</feature>
<keyword evidence="2" id="KW-1003">Cell membrane</keyword>
<dbReference type="Pfam" id="PF12698">
    <property type="entry name" value="ABC2_membrane_3"/>
    <property type="match status" value="1"/>
</dbReference>
<dbReference type="Proteomes" id="UP000265643">
    <property type="component" value="Unassembled WGS sequence"/>
</dbReference>
<feature type="transmembrane region" description="Helical" evidence="6">
    <location>
        <begin position="181"/>
        <end position="201"/>
    </location>
</feature>
<dbReference type="InterPro" id="IPR013525">
    <property type="entry name" value="ABC2_TM"/>
</dbReference>
<evidence type="ECO:0000313" key="8">
    <source>
        <dbReference type="EMBL" id="GCA68185.1"/>
    </source>
</evidence>
<feature type="transmembrane region" description="Helical" evidence="6">
    <location>
        <begin position="359"/>
        <end position="378"/>
    </location>
</feature>
<evidence type="ECO:0000256" key="4">
    <source>
        <dbReference type="ARBA" id="ARBA00022989"/>
    </source>
</evidence>
<dbReference type="PANTHER" id="PTHR30294:SF29">
    <property type="entry name" value="MULTIDRUG ABC TRANSPORTER PERMEASE YBHS-RELATED"/>
    <property type="match status" value="1"/>
</dbReference>
<dbReference type="RefSeq" id="WP_119298829.1">
    <property type="nucleotide sequence ID" value="NZ_BHGK01000001.1"/>
</dbReference>
<evidence type="ECO:0000256" key="1">
    <source>
        <dbReference type="ARBA" id="ARBA00004651"/>
    </source>
</evidence>
<evidence type="ECO:0000256" key="3">
    <source>
        <dbReference type="ARBA" id="ARBA00022692"/>
    </source>
</evidence>
<evidence type="ECO:0000313" key="9">
    <source>
        <dbReference type="Proteomes" id="UP000265643"/>
    </source>
</evidence>
<keyword evidence="9" id="KW-1185">Reference proteome</keyword>
<dbReference type="InterPro" id="IPR051449">
    <property type="entry name" value="ABC-2_transporter_component"/>
</dbReference>
<accession>A0A391P3L4</accession>
<feature type="transmembrane region" description="Helical" evidence="6">
    <location>
        <begin position="231"/>
        <end position="254"/>
    </location>
</feature>
<organism evidence="8 9">
    <name type="scientific">Mediterraneibacter butyricigenes</name>
    <dbReference type="NCBI Taxonomy" id="2316025"/>
    <lineage>
        <taxon>Bacteria</taxon>
        <taxon>Bacillati</taxon>
        <taxon>Bacillota</taxon>
        <taxon>Clostridia</taxon>
        <taxon>Lachnospirales</taxon>
        <taxon>Lachnospiraceae</taxon>
        <taxon>Mediterraneibacter</taxon>
    </lineage>
</organism>
<sequence length="384" mass="43767">MTVFKGYLKIAWKNRFLIFLYLGIFFGIVLMMQKSAKDSGGELYQTEGLNLAVVDEDHGAYAKSLIHYLEQRHQVQEMAPDKEKLQENLFYENVDYILWIPENFAQNCIEGQEKLSVTKRPGSYTGSYVDQQVNQFLNQAKLYQSAGFSEEEILKELQKDSPKAKVQVLDRQYKTAKENGIYYYFQYIPYLFLVISCYILGNLRMSFRKGDLPKRLAASAVSARRQSLESIGAVLVMGIVLWTICIGAAFVIYGEKMETIRSLIPYYLLNTFCFLLVTLMLAWLVGALVKSSTALNGVANLVSLGMCFLCGIFVPIGLLASGVRKIAQFLPAYWYTRANEILGNTQSLTQHMRDELFRAYGMQILFTLAFFCAVLSLAKWRQES</sequence>
<dbReference type="GO" id="GO:0005886">
    <property type="term" value="C:plasma membrane"/>
    <property type="evidence" value="ECO:0007669"/>
    <property type="project" value="UniProtKB-SubCell"/>
</dbReference>
<evidence type="ECO:0000256" key="6">
    <source>
        <dbReference type="SAM" id="Phobius"/>
    </source>
</evidence>
<keyword evidence="5 6" id="KW-0472">Membrane</keyword>
<dbReference type="EMBL" id="BHGK01000001">
    <property type="protein sequence ID" value="GCA68185.1"/>
    <property type="molecule type" value="Genomic_DNA"/>
</dbReference>
<comment type="subcellular location">
    <subcellularLocation>
        <location evidence="1">Cell membrane</location>
        <topology evidence="1">Multi-pass membrane protein</topology>
    </subcellularLocation>
</comment>
<dbReference type="GO" id="GO:0140359">
    <property type="term" value="F:ABC-type transporter activity"/>
    <property type="evidence" value="ECO:0007669"/>
    <property type="project" value="InterPro"/>
</dbReference>
<reference evidence="9" key="1">
    <citation type="submission" date="2018-09" db="EMBL/GenBank/DDBJ databases">
        <title>Draft Genome Sequence of Mediterraneibacter sp. KCTC 15684.</title>
        <authorList>
            <person name="Kim J.S."/>
            <person name="Han K.I."/>
            <person name="Suh M.K."/>
            <person name="Lee K.C."/>
            <person name="Eom M.K."/>
            <person name="Lee J.H."/>
            <person name="Park S.H."/>
            <person name="Kang S.W."/>
            <person name="Park J.E."/>
            <person name="Oh B.S."/>
            <person name="Yu S.Y."/>
            <person name="Choi S.H."/>
            <person name="Lee D.H."/>
            <person name="Yoon H."/>
            <person name="Kim B."/>
            <person name="Yang S.J."/>
            <person name="Lee J.S."/>
        </authorList>
    </citation>
    <scope>NUCLEOTIDE SEQUENCE [LARGE SCALE GENOMIC DNA]</scope>
    <source>
        <strain evidence="9">KCTC 15684</strain>
    </source>
</reference>
<feature type="transmembrane region" description="Helical" evidence="6">
    <location>
        <begin position="266"/>
        <end position="289"/>
    </location>
</feature>
<feature type="domain" description="ABC-2 type transporter transmembrane" evidence="7">
    <location>
        <begin position="16"/>
        <end position="375"/>
    </location>
</feature>
<dbReference type="AlphaFoldDB" id="A0A391P3L4"/>
<comment type="caution">
    <text evidence="8">The sequence shown here is derived from an EMBL/GenBank/DDBJ whole genome shotgun (WGS) entry which is preliminary data.</text>
</comment>